<keyword evidence="2 6" id="KW-0812">Transmembrane</keyword>
<dbReference type="Gene3D" id="2.40.30.170">
    <property type="match status" value="1"/>
</dbReference>
<proteinExistence type="predicted"/>
<gene>
    <name evidence="7" type="ORF">JCM19300_4368</name>
</gene>
<name>A0A090W1N1_9FLAO</name>
<feature type="transmembrane region" description="Helical" evidence="6">
    <location>
        <begin position="29"/>
        <end position="48"/>
    </location>
</feature>
<dbReference type="PANTHER" id="PTHR30386:SF26">
    <property type="entry name" value="TRANSPORT PROTEIN COMB"/>
    <property type="match status" value="1"/>
</dbReference>
<dbReference type="RefSeq" id="WP_042503161.1">
    <property type="nucleotide sequence ID" value="NZ_BBNQ01000002.1"/>
</dbReference>
<evidence type="ECO:0000256" key="2">
    <source>
        <dbReference type="ARBA" id="ARBA00022692"/>
    </source>
</evidence>
<dbReference type="PANTHER" id="PTHR30386">
    <property type="entry name" value="MEMBRANE FUSION SUBUNIT OF EMRAB-TOLC MULTIDRUG EFFLUX PUMP"/>
    <property type="match status" value="1"/>
</dbReference>
<comment type="caution">
    <text evidence="7">The sequence shown here is derived from an EMBL/GenBank/DDBJ whole genome shotgun (WGS) entry which is preliminary data.</text>
</comment>
<feature type="coiled-coil region" evidence="5">
    <location>
        <begin position="217"/>
        <end position="244"/>
    </location>
</feature>
<dbReference type="InterPro" id="IPR050739">
    <property type="entry name" value="MFP"/>
</dbReference>
<sequence>MPDKLEDIDLRSEEVQEILSKVPHWMIRWGNVLFLVLIILLLFLSWLVKYPDIIASEALITTKIPPQKEYAKITGKLEAILIKDNQEVSGGQRLAILENTANYKDVFKLKSIIDTITLNRQYFKFPIDSLPLLFLGNIESQYALFENSYIQYQLNKELKPYSNEAVANRYSISELNRRLRSLQSQKEINKTELDFKKKDLQRHVLLFDKGIISAQDFENKQLEAAQAERNYKNFESSISQIREGISNAKQTSKGTEINRVKEEMVLLKNVIQSFNQLKKAIRDWEYQYVLQSNINGKVSFLNFWNSNQTVNQGDLVFTIIPSGNSSFIAKLKAPGQNSGKIKIGQKVNLKIENYPDTEFGVLNGVVKNISIVPDVNGLYVIDVELPKVLVTSYGKTIDFKQEMRGSAEIITEDLRLIERFFYQFKEALRR</sequence>
<evidence type="ECO:0000313" key="7">
    <source>
        <dbReference type="EMBL" id="GAL61422.1"/>
    </source>
</evidence>
<evidence type="ECO:0000256" key="5">
    <source>
        <dbReference type="SAM" id="Coils"/>
    </source>
</evidence>
<evidence type="ECO:0000256" key="1">
    <source>
        <dbReference type="ARBA" id="ARBA00004167"/>
    </source>
</evidence>
<evidence type="ECO:0000313" key="8">
    <source>
        <dbReference type="Proteomes" id="UP000029644"/>
    </source>
</evidence>
<evidence type="ECO:0000256" key="3">
    <source>
        <dbReference type="ARBA" id="ARBA00022989"/>
    </source>
</evidence>
<protein>
    <submittedName>
        <fullName evidence="7">Putative hemolysin secretion protein</fullName>
    </submittedName>
</protein>
<organism evidence="7 8">
    <name type="scientific">Algibacter lectus</name>
    <dbReference type="NCBI Taxonomy" id="221126"/>
    <lineage>
        <taxon>Bacteria</taxon>
        <taxon>Pseudomonadati</taxon>
        <taxon>Bacteroidota</taxon>
        <taxon>Flavobacteriia</taxon>
        <taxon>Flavobacteriales</taxon>
        <taxon>Flavobacteriaceae</taxon>
        <taxon>Algibacter</taxon>
    </lineage>
</organism>
<dbReference type="AlphaFoldDB" id="A0A090W1N1"/>
<dbReference type="Gene3D" id="1.10.287.470">
    <property type="entry name" value="Helix hairpin bin"/>
    <property type="match status" value="1"/>
</dbReference>
<reference evidence="7 8" key="1">
    <citation type="journal article" date="2014" name="Genome Announc.">
        <title>Draft Genome Sequences of Marine Flavobacterium Algibacter lectus Strains SS8 and NR4.</title>
        <authorList>
            <person name="Takatani N."/>
            <person name="Nakanishi M."/>
            <person name="Meirelles P."/>
            <person name="Mino S."/>
            <person name="Suda W."/>
            <person name="Oshima K."/>
            <person name="Hattori M."/>
            <person name="Ohkuma M."/>
            <person name="Hosokawa M."/>
            <person name="Miyashita K."/>
            <person name="Thompson F.L."/>
            <person name="Niwa A."/>
            <person name="Sawabe T."/>
            <person name="Sawabe T."/>
        </authorList>
    </citation>
    <scope>NUCLEOTIDE SEQUENCE [LARGE SCALE GENOMIC DNA]</scope>
    <source>
        <strain evidence="7 8">JCM 19300</strain>
    </source>
</reference>
<keyword evidence="5" id="KW-0175">Coiled coil</keyword>
<dbReference type="Proteomes" id="UP000029644">
    <property type="component" value="Unassembled WGS sequence"/>
</dbReference>
<evidence type="ECO:0000256" key="4">
    <source>
        <dbReference type="ARBA" id="ARBA00023136"/>
    </source>
</evidence>
<accession>A0A090W1N1</accession>
<dbReference type="PRINTS" id="PR01490">
    <property type="entry name" value="RTXTOXIND"/>
</dbReference>
<keyword evidence="4 6" id="KW-0472">Membrane</keyword>
<keyword evidence="3 6" id="KW-1133">Transmembrane helix</keyword>
<dbReference type="OrthoDB" id="7057889at2"/>
<evidence type="ECO:0000256" key="6">
    <source>
        <dbReference type="SAM" id="Phobius"/>
    </source>
</evidence>
<dbReference type="GO" id="GO:0016020">
    <property type="term" value="C:membrane"/>
    <property type="evidence" value="ECO:0007669"/>
    <property type="project" value="UniProtKB-SubCell"/>
</dbReference>
<comment type="subcellular location">
    <subcellularLocation>
        <location evidence="1">Membrane</location>
        <topology evidence="1">Single-pass membrane protein</topology>
    </subcellularLocation>
</comment>
<dbReference type="EMBL" id="BBNQ01000002">
    <property type="protein sequence ID" value="GAL61422.1"/>
    <property type="molecule type" value="Genomic_DNA"/>
</dbReference>